<feature type="coiled-coil region" evidence="3">
    <location>
        <begin position="102"/>
        <end position="129"/>
    </location>
</feature>
<dbReference type="InterPro" id="IPR027417">
    <property type="entry name" value="P-loop_NTPase"/>
</dbReference>
<dbReference type="EMBL" id="BARV01029292">
    <property type="protein sequence ID" value="GAI43286.1"/>
    <property type="molecule type" value="Genomic_DNA"/>
</dbReference>
<dbReference type="Pfam" id="PF16326">
    <property type="entry name" value="ABC_tran_CTD"/>
    <property type="match status" value="1"/>
</dbReference>
<reference evidence="6" key="1">
    <citation type="journal article" date="2014" name="Front. Microbiol.">
        <title>High frequency of phylogenetically diverse reductive dehalogenase-homologous genes in deep subseafloor sedimentary metagenomes.</title>
        <authorList>
            <person name="Kawai M."/>
            <person name="Futagami T."/>
            <person name="Toyoda A."/>
            <person name="Takaki Y."/>
            <person name="Nishi S."/>
            <person name="Hori S."/>
            <person name="Arai W."/>
            <person name="Tsubouchi T."/>
            <person name="Morono Y."/>
            <person name="Uchiyama I."/>
            <person name="Ito T."/>
            <person name="Fujiyama A."/>
            <person name="Inagaki F."/>
            <person name="Takami H."/>
        </authorList>
    </citation>
    <scope>NUCLEOTIDE SEQUENCE</scope>
    <source>
        <strain evidence="6">Expedition CK06-06</strain>
    </source>
</reference>
<evidence type="ECO:0000256" key="4">
    <source>
        <dbReference type="SAM" id="MobiDB-lite"/>
    </source>
</evidence>
<protein>
    <recommendedName>
        <fullName evidence="5">ABC transporter Uup C-terminal domain-containing protein</fullName>
    </recommendedName>
</protein>
<accession>X1PL69</accession>
<evidence type="ECO:0000259" key="5">
    <source>
        <dbReference type="Pfam" id="PF16326"/>
    </source>
</evidence>
<dbReference type="InterPro" id="IPR032524">
    <property type="entry name" value="ABC_tran_C"/>
</dbReference>
<feature type="compositionally biased region" description="Basic residues" evidence="4">
    <location>
        <begin position="75"/>
        <end position="91"/>
    </location>
</feature>
<proteinExistence type="predicted"/>
<dbReference type="PANTHER" id="PTHR42855:SF2">
    <property type="entry name" value="DRUG RESISTANCE ABC TRANSPORTER,ATP-BINDING PROTEIN"/>
    <property type="match status" value="1"/>
</dbReference>
<sequence>PTNHLDLKSRGILEEALGKYDGTILAVSHDRYFLDKIVGRILYFGRNDEVKLYWGNYSYFLEKRRGEIKSTKIVQQKKREKPDRRKKSIKKSRKNTFSLDNFADIEAEITLLEEEREEVTKKLADIEVRRHPDKVNELTTKYGEISKKLELLYEKWEKEEKKLS</sequence>
<feature type="domain" description="ABC transporter Uup C-terminal" evidence="5">
    <location>
        <begin position="102"/>
        <end position="158"/>
    </location>
</feature>
<evidence type="ECO:0000256" key="2">
    <source>
        <dbReference type="ARBA" id="ARBA00022840"/>
    </source>
</evidence>
<feature type="region of interest" description="Disordered" evidence="4">
    <location>
        <begin position="72"/>
        <end position="91"/>
    </location>
</feature>
<dbReference type="InterPro" id="IPR051309">
    <property type="entry name" value="ABCF_ATPase"/>
</dbReference>
<dbReference type="PANTHER" id="PTHR42855">
    <property type="entry name" value="ABC TRANSPORTER ATP-BINDING SUBUNIT"/>
    <property type="match status" value="1"/>
</dbReference>
<name>X1PL69_9ZZZZ</name>
<dbReference type="SUPFAM" id="SSF52540">
    <property type="entry name" value="P-loop containing nucleoside triphosphate hydrolases"/>
    <property type="match status" value="1"/>
</dbReference>
<dbReference type="GO" id="GO:0003677">
    <property type="term" value="F:DNA binding"/>
    <property type="evidence" value="ECO:0007669"/>
    <property type="project" value="InterPro"/>
</dbReference>
<keyword evidence="3" id="KW-0175">Coiled coil</keyword>
<dbReference type="Gene3D" id="1.10.287.380">
    <property type="entry name" value="Valyl-tRNA synthetase, C-terminal domain"/>
    <property type="match status" value="1"/>
</dbReference>
<dbReference type="GO" id="GO:0005524">
    <property type="term" value="F:ATP binding"/>
    <property type="evidence" value="ECO:0007669"/>
    <property type="project" value="UniProtKB-KW"/>
</dbReference>
<dbReference type="AlphaFoldDB" id="X1PL69"/>
<keyword evidence="1" id="KW-0547">Nucleotide-binding</keyword>
<dbReference type="Gene3D" id="3.40.50.300">
    <property type="entry name" value="P-loop containing nucleotide triphosphate hydrolases"/>
    <property type="match status" value="1"/>
</dbReference>
<keyword evidence="2" id="KW-0067">ATP-binding</keyword>
<dbReference type="InterPro" id="IPR037118">
    <property type="entry name" value="Val-tRNA_synth_C_sf"/>
</dbReference>
<evidence type="ECO:0000256" key="1">
    <source>
        <dbReference type="ARBA" id="ARBA00022741"/>
    </source>
</evidence>
<gene>
    <name evidence="6" type="ORF">S06H3_46734</name>
</gene>
<evidence type="ECO:0000256" key="3">
    <source>
        <dbReference type="SAM" id="Coils"/>
    </source>
</evidence>
<evidence type="ECO:0000313" key="6">
    <source>
        <dbReference type="EMBL" id="GAI43286.1"/>
    </source>
</evidence>
<feature type="non-terminal residue" evidence="6">
    <location>
        <position position="1"/>
    </location>
</feature>
<organism evidence="6">
    <name type="scientific">marine sediment metagenome</name>
    <dbReference type="NCBI Taxonomy" id="412755"/>
    <lineage>
        <taxon>unclassified sequences</taxon>
        <taxon>metagenomes</taxon>
        <taxon>ecological metagenomes</taxon>
    </lineage>
</organism>
<comment type="caution">
    <text evidence="6">The sequence shown here is derived from an EMBL/GenBank/DDBJ whole genome shotgun (WGS) entry which is preliminary data.</text>
</comment>